<dbReference type="Proteomes" id="UP001434419">
    <property type="component" value="Unassembled WGS sequence"/>
</dbReference>
<keyword evidence="2" id="KW-1185">Reference proteome</keyword>
<proteinExistence type="predicted"/>
<evidence type="ECO:0000313" key="1">
    <source>
        <dbReference type="EMBL" id="MES5150967.1"/>
    </source>
</evidence>
<dbReference type="EMBL" id="JBETVU010000013">
    <property type="protein sequence ID" value="MES5150967.1"/>
    <property type="molecule type" value="Genomic_DNA"/>
</dbReference>
<reference evidence="1" key="1">
    <citation type="submission" date="2024-06" db="EMBL/GenBank/DDBJ databases">
        <title>Vaginal Lactobacillus fatty acid response mechanisms reveal a metabolite-targeted strategy for bacterial vaginosis treatment.</title>
        <authorList>
            <person name="Zhu M."/>
            <person name="Blainey P.C."/>
            <person name="Bloom S.M."/>
            <person name="Kwon D.S."/>
        </authorList>
    </citation>
    <scope>NUCLEOTIDE SEQUENCE</scope>
    <source>
        <strain evidence="1">194_F1_1</strain>
    </source>
</reference>
<organism evidence="1 2">
    <name type="scientific">Lactobacillus crispatus</name>
    <dbReference type="NCBI Taxonomy" id="47770"/>
    <lineage>
        <taxon>Bacteria</taxon>
        <taxon>Bacillati</taxon>
        <taxon>Bacillota</taxon>
        <taxon>Bacilli</taxon>
        <taxon>Lactobacillales</taxon>
        <taxon>Lactobacillaceae</taxon>
        <taxon>Lactobacillus</taxon>
    </lineage>
</organism>
<dbReference type="RefSeq" id="WP_133476440.1">
    <property type="nucleotide sequence ID" value="NZ_JBETVU010000013.1"/>
</dbReference>
<gene>
    <name evidence="1" type="ORF">ABVC42_14115</name>
</gene>
<comment type="caution">
    <text evidence="1">The sequence shown here is derived from an EMBL/GenBank/DDBJ whole genome shotgun (WGS) entry which is preliminary data.</text>
</comment>
<evidence type="ECO:0000313" key="2">
    <source>
        <dbReference type="Proteomes" id="UP001434419"/>
    </source>
</evidence>
<accession>A0ABV2BCX4</accession>
<name>A0ABV2BCX4_9LACO</name>
<protein>
    <submittedName>
        <fullName evidence="1">Uncharacterized protein</fullName>
    </submittedName>
</protein>
<sequence>MSYTIDLPSRTYKSWVGDFTVTQNIKRNGNQIKTNFEIISSEHQIDNETDWIDYPPANMMSLIEKAAPMITDYLPLIETTDVSRQRNWLCSTYLLNSGKKIKIYMPKTYSINLLKGAIERKDVLNLTDGERVFVTKFNEIKAILLE</sequence>